<organism evidence="15">
    <name type="scientific">Anthurium amnicola</name>
    <dbReference type="NCBI Taxonomy" id="1678845"/>
    <lineage>
        <taxon>Eukaryota</taxon>
        <taxon>Viridiplantae</taxon>
        <taxon>Streptophyta</taxon>
        <taxon>Embryophyta</taxon>
        <taxon>Tracheophyta</taxon>
        <taxon>Spermatophyta</taxon>
        <taxon>Magnoliopsida</taxon>
        <taxon>Liliopsida</taxon>
        <taxon>Araceae</taxon>
        <taxon>Pothoideae</taxon>
        <taxon>Potheae</taxon>
        <taxon>Anthurium</taxon>
    </lineage>
</organism>
<dbReference type="InterPro" id="IPR036052">
    <property type="entry name" value="TrpB-like_PALP_sf"/>
</dbReference>
<evidence type="ECO:0000256" key="13">
    <source>
        <dbReference type="SAM" id="MobiDB-lite"/>
    </source>
</evidence>
<dbReference type="SUPFAM" id="SSF53686">
    <property type="entry name" value="Tryptophan synthase beta subunit-like PLP-dependent enzymes"/>
    <property type="match status" value="1"/>
</dbReference>
<dbReference type="GO" id="GO:0005737">
    <property type="term" value="C:cytoplasm"/>
    <property type="evidence" value="ECO:0007669"/>
    <property type="project" value="TreeGrafter"/>
</dbReference>
<keyword evidence="7" id="KW-0028">Amino-acid biosynthesis</keyword>
<dbReference type="GO" id="GO:0052684">
    <property type="term" value="F:L-serine hydro-lyase (adding indole, L-tryptophan-forming) activity"/>
    <property type="evidence" value="ECO:0007669"/>
    <property type="project" value="TreeGrafter"/>
</dbReference>
<dbReference type="NCBIfam" id="NF009057">
    <property type="entry name" value="PRK12391.1"/>
    <property type="match status" value="1"/>
</dbReference>
<feature type="domain" description="Tryptophan synthase beta chain-like PALP" evidence="14">
    <location>
        <begin position="125"/>
        <end position="463"/>
    </location>
</feature>
<comment type="function">
    <text evidence="2">The beta subunit is responsible for the synthesis of L-tryptophan from indole and L-serine.</text>
</comment>
<evidence type="ECO:0000256" key="2">
    <source>
        <dbReference type="ARBA" id="ARBA00002786"/>
    </source>
</evidence>
<dbReference type="EMBL" id="GDJX01024025">
    <property type="protein sequence ID" value="JAT43911.1"/>
    <property type="molecule type" value="Transcribed_RNA"/>
</dbReference>
<dbReference type="Pfam" id="PF00291">
    <property type="entry name" value="PALP"/>
    <property type="match status" value="1"/>
</dbReference>
<evidence type="ECO:0000256" key="1">
    <source>
        <dbReference type="ARBA" id="ARBA00001933"/>
    </source>
</evidence>
<evidence type="ECO:0000256" key="8">
    <source>
        <dbReference type="ARBA" id="ARBA00022822"/>
    </source>
</evidence>
<evidence type="ECO:0000256" key="3">
    <source>
        <dbReference type="ARBA" id="ARBA00004733"/>
    </source>
</evidence>
<dbReference type="CDD" id="cd06446">
    <property type="entry name" value="Trp-synth_B"/>
    <property type="match status" value="1"/>
</dbReference>
<dbReference type="InterPro" id="IPR006316">
    <property type="entry name" value="Trp_synth_b-like"/>
</dbReference>
<dbReference type="HAMAP" id="MF_00133">
    <property type="entry name" value="Trp_synth_beta"/>
    <property type="match status" value="1"/>
</dbReference>
<comment type="subunit">
    <text evidence="5">Tetramer of two alpha and two beta chains.</text>
</comment>
<comment type="catalytic activity">
    <reaction evidence="12">
        <text>(1S,2R)-1-C-(indol-3-yl)glycerol 3-phosphate + L-serine = D-glyceraldehyde 3-phosphate + L-tryptophan + H2O</text>
        <dbReference type="Rhea" id="RHEA:10532"/>
        <dbReference type="ChEBI" id="CHEBI:15377"/>
        <dbReference type="ChEBI" id="CHEBI:33384"/>
        <dbReference type="ChEBI" id="CHEBI:57912"/>
        <dbReference type="ChEBI" id="CHEBI:58866"/>
        <dbReference type="ChEBI" id="CHEBI:59776"/>
        <dbReference type="EC" id="4.2.1.20"/>
    </reaction>
</comment>
<sequence length="505" mass="55610">MATALTHPSPSRSPGPCGSNEAKKPLLGFTHKAKIAMHQKLSPCSRIRVRASHSTYAKADAIPRQWYNLIADLPVKPPPPLHPKTFEPLKPDDLSPLFPNELIKQEVSEERFIDIPAEVIDIYSLWRPTPLIRARRLEKLLETPARIYYKYEGTSPAGSHKPNTAVPQAWYNAQEGIHKVVTETGAGQWGSSLAFACSLFGLDCEVWQVRTSYDQKPYRKLMMQTWGAKVHPSPSSLTDAGRRILQEDPLNPGSLGIAISEAVEVAAARADTKYCLGSVLNHVLLHQTVIGEECLKQMEELDEIPDIIIGCTGGGSNFGGLTFPFIREKMKNRFNPIIRAVEPAACPSLTKGIYAYDFGDTAGLTPLMKMHTLGHDFIPDPIHAGGLRYHGMAPLISHVYQMGLMEAVAIPQTECFKAALQFARTEGVIPAPEPTHAIAATIREALHCKDTGETKVILMAMCGHGHFDLASYEKYLQGAMKDLSHSDEIHKKVKAALDKIPQVPL</sequence>
<comment type="cofactor">
    <cofactor evidence="1">
        <name>pyridoxal 5'-phosphate</name>
        <dbReference type="ChEBI" id="CHEBI:597326"/>
    </cofactor>
</comment>
<feature type="region of interest" description="Disordered" evidence="13">
    <location>
        <begin position="1"/>
        <end position="23"/>
    </location>
</feature>
<dbReference type="AlphaFoldDB" id="A0A1D1XNF8"/>
<keyword evidence="9" id="KW-0663">Pyridoxal phosphate</keyword>
<name>A0A1D1XNF8_9ARAE</name>
<keyword evidence="11" id="KW-0456">Lyase</keyword>
<dbReference type="PIRSF" id="PIRSF500824">
    <property type="entry name" value="TrpB_prok"/>
    <property type="match status" value="1"/>
</dbReference>
<accession>A0A1D1XNF8</accession>
<evidence type="ECO:0000256" key="4">
    <source>
        <dbReference type="ARBA" id="ARBA00009982"/>
    </source>
</evidence>
<comment type="pathway">
    <text evidence="3">Amino-acid biosynthesis; L-tryptophan biosynthesis; L-tryptophan from chorismate: step 5/5.</text>
</comment>
<protein>
    <recommendedName>
        <fullName evidence="6">tryptophan synthase</fullName>
        <ecNumber evidence="6">4.2.1.20</ecNumber>
    </recommendedName>
</protein>
<evidence type="ECO:0000256" key="7">
    <source>
        <dbReference type="ARBA" id="ARBA00022605"/>
    </source>
</evidence>
<dbReference type="NCBIfam" id="TIGR01415">
    <property type="entry name" value="trpB_rel"/>
    <property type="match status" value="1"/>
</dbReference>
<keyword evidence="10" id="KW-0057">Aromatic amino acid biosynthesis</keyword>
<dbReference type="EC" id="4.2.1.20" evidence="6"/>
<dbReference type="PANTHER" id="PTHR48077:SF6">
    <property type="entry name" value="TRYPTOPHAN SYNTHASE"/>
    <property type="match status" value="1"/>
</dbReference>
<evidence type="ECO:0000256" key="11">
    <source>
        <dbReference type="ARBA" id="ARBA00023239"/>
    </source>
</evidence>
<evidence type="ECO:0000256" key="9">
    <source>
        <dbReference type="ARBA" id="ARBA00022898"/>
    </source>
</evidence>
<dbReference type="InterPro" id="IPR001926">
    <property type="entry name" value="TrpB-like_PALP"/>
</dbReference>
<evidence type="ECO:0000256" key="10">
    <source>
        <dbReference type="ARBA" id="ARBA00023141"/>
    </source>
</evidence>
<dbReference type="PIRSF" id="PIRSF001413">
    <property type="entry name" value="Trp_syn_beta"/>
    <property type="match status" value="1"/>
</dbReference>
<evidence type="ECO:0000256" key="5">
    <source>
        <dbReference type="ARBA" id="ARBA00011270"/>
    </source>
</evidence>
<proteinExistence type="inferred from homology"/>
<comment type="similarity">
    <text evidence="4">Belongs to the TrpB family.</text>
</comment>
<evidence type="ECO:0000313" key="15">
    <source>
        <dbReference type="EMBL" id="JAT43911.1"/>
    </source>
</evidence>
<dbReference type="Gene3D" id="3.40.50.1100">
    <property type="match status" value="2"/>
</dbReference>
<gene>
    <name evidence="15" type="primary">trpB2_2</name>
    <name evidence="15" type="ORF">g.28628</name>
</gene>
<dbReference type="PANTHER" id="PTHR48077">
    <property type="entry name" value="TRYPTOPHAN SYNTHASE-RELATED"/>
    <property type="match status" value="1"/>
</dbReference>
<dbReference type="GO" id="GO:0004834">
    <property type="term" value="F:tryptophan synthase activity"/>
    <property type="evidence" value="ECO:0007669"/>
    <property type="project" value="UniProtKB-EC"/>
</dbReference>
<keyword evidence="8" id="KW-0822">Tryptophan biosynthesis</keyword>
<dbReference type="InterPro" id="IPR023026">
    <property type="entry name" value="Trp_synth_beta/beta-like"/>
</dbReference>
<dbReference type="GO" id="GO:0030170">
    <property type="term" value="F:pyridoxal phosphate binding"/>
    <property type="evidence" value="ECO:0007669"/>
    <property type="project" value="InterPro"/>
</dbReference>
<evidence type="ECO:0000256" key="12">
    <source>
        <dbReference type="ARBA" id="ARBA00049047"/>
    </source>
</evidence>
<reference evidence="15" key="1">
    <citation type="submission" date="2015-07" db="EMBL/GenBank/DDBJ databases">
        <title>Transcriptome Assembly of Anthurium amnicola.</title>
        <authorList>
            <person name="Suzuki J."/>
        </authorList>
    </citation>
    <scope>NUCLEOTIDE SEQUENCE</scope>
</reference>
<feature type="compositionally biased region" description="Low complexity" evidence="13">
    <location>
        <begin position="8"/>
        <end position="19"/>
    </location>
</feature>
<dbReference type="InterPro" id="IPR006654">
    <property type="entry name" value="Trp_synth_beta"/>
</dbReference>
<evidence type="ECO:0000256" key="6">
    <source>
        <dbReference type="ARBA" id="ARBA00012043"/>
    </source>
</evidence>
<evidence type="ECO:0000259" key="14">
    <source>
        <dbReference type="Pfam" id="PF00291"/>
    </source>
</evidence>